<feature type="chain" id="PRO_5042979267" description="Fimbrial protein" evidence="1">
    <location>
        <begin position="23"/>
        <end position="351"/>
    </location>
</feature>
<feature type="signal peptide" evidence="1">
    <location>
        <begin position="1"/>
        <end position="22"/>
    </location>
</feature>
<evidence type="ECO:0008006" key="4">
    <source>
        <dbReference type="Google" id="ProtNLM"/>
    </source>
</evidence>
<evidence type="ECO:0000256" key="1">
    <source>
        <dbReference type="SAM" id="SignalP"/>
    </source>
</evidence>
<dbReference type="AlphaFoldDB" id="A0AAQ2Y0P5"/>
<evidence type="ECO:0000313" key="2">
    <source>
        <dbReference type="EMBL" id="WDG07027.1"/>
    </source>
</evidence>
<name>A0AAQ2Y0P5_9VIBR</name>
<keyword evidence="1" id="KW-0732">Signal</keyword>
<dbReference type="RefSeq" id="WP_274290265.1">
    <property type="nucleotide sequence ID" value="NZ_CP117988.1"/>
</dbReference>
<proteinExistence type="predicted"/>
<sequence length="351" mass="37508">MHKVFHQLITTSALLISSYSHSAFYVNADVKSDSIRWDNVTYGIGDSKVPSKWGVPPALRSVLSWSAGAFSVAPPNSITLKGGLDVETTDSIPISVTGVQYNTSGIDFTESVNTGGGGCTKDEVALPLITLESEGVGCISSTTLTPSIASAPFLLFRPMFQIDDTAIINALYGKSEGSYSASVPIVISYYYVNTSGISTYRNISDVIIFNFNYDPVEITGLEVRSGDGIFTPTYNSSDRRVSSETSYQLEAMGFFHDGIVLTMPSQDYELIHTASPEVATIPYSILCNECSSPELVNSDGVLINPVTTIGAGSGISQSIPFNLSFKYDVDGETLMSGEYADTVTIMVGPGI</sequence>
<evidence type="ECO:0000313" key="3">
    <source>
        <dbReference type="Proteomes" id="UP001219537"/>
    </source>
</evidence>
<dbReference type="EMBL" id="CP117988">
    <property type="protein sequence ID" value="WDG07027.1"/>
    <property type="molecule type" value="Genomic_DNA"/>
</dbReference>
<organism evidence="2 3">
    <name type="scientific">Vibrio campbellii</name>
    <dbReference type="NCBI Taxonomy" id="680"/>
    <lineage>
        <taxon>Bacteria</taxon>
        <taxon>Pseudomonadati</taxon>
        <taxon>Pseudomonadota</taxon>
        <taxon>Gammaproteobacteria</taxon>
        <taxon>Vibrionales</taxon>
        <taxon>Vibrionaceae</taxon>
        <taxon>Vibrio</taxon>
    </lineage>
</organism>
<gene>
    <name evidence="2" type="ORF">PUN50_09725</name>
</gene>
<reference evidence="2" key="1">
    <citation type="submission" date="2023-02" db="EMBL/GenBank/DDBJ databases">
        <title>Isolation, identification, and genome analysis of Vibrio campbellii in the Penaeus vannamei larvae stage.</title>
        <authorList>
            <person name="Huang T."/>
            <person name="Zhang B."/>
        </authorList>
    </citation>
    <scope>NUCLEOTIDE SEQUENCE</scope>
    <source>
        <strain evidence="2">20220413_1</strain>
    </source>
</reference>
<accession>A0AAQ2Y0P5</accession>
<protein>
    <recommendedName>
        <fullName evidence="4">Fimbrial protein</fullName>
    </recommendedName>
</protein>
<dbReference type="Proteomes" id="UP001219537">
    <property type="component" value="Chromosome 1"/>
</dbReference>